<dbReference type="EMBL" id="QUWV01000090">
    <property type="protein sequence ID" value="RFD19514.1"/>
    <property type="molecule type" value="Genomic_DNA"/>
</dbReference>
<dbReference type="GO" id="GO:0003677">
    <property type="term" value="F:DNA binding"/>
    <property type="evidence" value="ECO:0007669"/>
    <property type="project" value="InterPro"/>
</dbReference>
<comment type="similarity">
    <text evidence="1">Belongs to the sigma-70 factor family. ECF subfamily.</text>
</comment>
<keyword evidence="8" id="KW-1185">Reference proteome</keyword>
<dbReference type="Pfam" id="PF08281">
    <property type="entry name" value="Sigma70_r4_2"/>
    <property type="match status" value="1"/>
</dbReference>
<comment type="caution">
    <text evidence="7">The sequence shown here is derived from an EMBL/GenBank/DDBJ whole genome shotgun (WGS) entry which is preliminary data.</text>
</comment>
<gene>
    <name evidence="7" type="ORF">DY926_10975</name>
</gene>
<dbReference type="PANTHER" id="PTHR43133:SF63">
    <property type="entry name" value="RNA POLYMERASE SIGMA FACTOR FECI-RELATED"/>
    <property type="match status" value="1"/>
</dbReference>
<dbReference type="InterPro" id="IPR007627">
    <property type="entry name" value="RNA_pol_sigma70_r2"/>
</dbReference>
<dbReference type="AlphaFoldDB" id="A0A371YZ36"/>
<evidence type="ECO:0000313" key="8">
    <source>
        <dbReference type="Proteomes" id="UP000262371"/>
    </source>
</evidence>
<dbReference type="GO" id="GO:0016987">
    <property type="term" value="F:sigma factor activity"/>
    <property type="evidence" value="ECO:0007669"/>
    <property type="project" value="UniProtKB-KW"/>
</dbReference>
<dbReference type="InterPro" id="IPR013325">
    <property type="entry name" value="RNA_pol_sigma_r2"/>
</dbReference>
<evidence type="ECO:0000256" key="4">
    <source>
        <dbReference type="ARBA" id="ARBA00023163"/>
    </source>
</evidence>
<name>A0A371YZ36_9PROT</name>
<protein>
    <submittedName>
        <fullName evidence="7">RNA polymerase sigma factor</fullName>
    </submittedName>
</protein>
<proteinExistence type="inferred from homology"/>
<dbReference type="InterPro" id="IPR014284">
    <property type="entry name" value="RNA_pol_sigma-70_dom"/>
</dbReference>
<evidence type="ECO:0000256" key="1">
    <source>
        <dbReference type="ARBA" id="ARBA00010641"/>
    </source>
</evidence>
<evidence type="ECO:0000256" key="2">
    <source>
        <dbReference type="ARBA" id="ARBA00023015"/>
    </source>
</evidence>
<reference evidence="7 8" key="1">
    <citation type="submission" date="2018-08" db="EMBL/GenBank/DDBJ databases">
        <title>Komagataeibacter sp. AV 382.</title>
        <authorList>
            <person name="Skraban J."/>
            <person name="Trcek J."/>
        </authorList>
    </citation>
    <scope>NUCLEOTIDE SEQUENCE [LARGE SCALE GENOMIC DNA]</scope>
    <source>
        <strain evidence="7 8">AV 382</strain>
    </source>
</reference>
<dbReference type="Pfam" id="PF04542">
    <property type="entry name" value="Sigma70_r2"/>
    <property type="match status" value="1"/>
</dbReference>
<dbReference type="PANTHER" id="PTHR43133">
    <property type="entry name" value="RNA POLYMERASE ECF-TYPE SIGMA FACTO"/>
    <property type="match status" value="1"/>
</dbReference>
<feature type="domain" description="RNA polymerase sigma-70 region 2" evidence="5">
    <location>
        <begin position="71"/>
        <end position="138"/>
    </location>
</feature>
<keyword evidence="2" id="KW-0805">Transcription regulation</keyword>
<keyword evidence="3" id="KW-0731">Sigma factor</keyword>
<dbReference type="InterPro" id="IPR039425">
    <property type="entry name" value="RNA_pol_sigma-70-like"/>
</dbReference>
<evidence type="ECO:0000256" key="3">
    <source>
        <dbReference type="ARBA" id="ARBA00023082"/>
    </source>
</evidence>
<dbReference type="Gene3D" id="1.10.10.10">
    <property type="entry name" value="Winged helix-like DNA-binding domain superfamily/Winged helix DNA-binding domain"/>
    <property type="match status" value="1"/>
</dbReference>
<dbReference type="Gene3D" id="1.10.1740.10">
    <property type="match status" value="1"/>
</dbReference>
<dbReference type="NCBIfam" id="TIGR02937">
    <property type="entry name" value="sigma70-ECF"/>
    <property type="match status" value="1"/>
</dbReference>
<evidence type="ECO:0000313" key="7">
    <source>
        <dbReference type="EMBL" id="RFD19514.1"/>
    </source>
</evidence>
<evidence type="ECO:0000259" key="5">
    <source>
        <dbReference type="Pfam" id="PF04542"/>
    </source>
</evidence>
<dbReference type="SUPFAM" id="SSF88659">
    <property type="entry name" value="Sigma3 and sigma4 domains of RNA polymerase sigma factors"/>
    <property type="match status" value="1"/>
</dbReference>
<dbReference type="Proteomes" id="UP000262371">
    <property type="component" value="Unassembled WGS sequence"/>
</dbReference>
<keyword evidence="4" id="KW-0804">Transcription</keyword>
<accession>A0A371YZ36</accession>
<dbReference type="SUPFAM" id="SSF88946">
    <property type="entry name" value="Sigma2 domain of RNA polymerase sigma factors"/>
    <property type="match status" value="1"/>
</dbReference>
<organism evidence="7 8">
    <name type="scientific">Komagataeibacter melaceti</name>
    <dbReference type="NCBI Taxonomy" id="2766577"/>
    <lineage>
        <taxon>Bacteria</taxon>
        <taxon>Pseudomonadati</taxon>
        <taxon>Pseudomonadota</taxon>
        <taxon>Alphaproteobacteria</taxon>
        <taxon>Acetobacterales</taxon>
        <taxon>Acetobacteraceae</taxon>
        <taxon>Komagataeibacter</taxon>
    </lineage>
</organism>
<dbReference type="InterPro" id="IPR013324">
    <property type="entry name" value="RNA_pol_sigma_r3/r4-like"/>
</dbReference>
<sequence length="227" mass="26105">MQVAYTQRMEAFHREIVLSINPYGIKTSDDCHFSNAKKKYHLRTVLSCVRGSLYHGNQATRRVDRIRISRLFSSHQRELADYVGRQLNDRDLAADFVQETFVRFMEHGDALPAGACRAFLYSTVRNLVIDHVRSRQRRKTSSVPVDDLAHIADDRPRADEVAAAREKIRQIAALLDELPQLTRRIFVLNRVTGLSYRTVATRLDVSESTVQKHLATALRHLLSRLPR</sequence>
<dbReference type="GO" id="GO:0006352">
    <property type="term" value="P:DNA-templated transcription initiation"/>
    <property type="evidence" value="ECO:0007669"/>
    <property type="project" value="InterPro"/>
</dbReference>
<dbReference type="InterPro" id="IPR013249">
    <property type="entry name" value="RNA_pol_sigma70_r4_t2"/>
</dbReference>
<dbReference type="InterPro" id="IPR036388">
    <property type="entry name" value="WH-like_DNA-bd_sf"/>
</dbReference>
<feature type="domain" description="RNA polymerase sigma factor 70 region 4 type 2" evidence="6">
    <location>
        <begin position="169"/>
        <end position="221"/>
    </location>
</feature>
<evidence type="ECO:0000259" key="6">
    <source>
        <dbReference type="Pfam" id="PF08281"/>
    </source>
</evidence>